<proteinExistence type="predicted"/>
<evidence type="ECO:0000313" key="2">
    <source>
        <dbReference type="EMBL" id="MBA6096444.1"/>
    </source>
</evidence>
<dbReference type="RefSeq" id="WP_182389004.1">
    <property type="nucleotide sequence ID" value="NZ_JACGCX010000002.1"/>
</dbReference>
<feature type="compositionally biased region" description="Basic and acidic residues" evidence="1">
    <location>
        <begin position="278"/>
        <end position="302"/>
    </location>
</feature>
<dbReference type="EMBL" id="JACGCX010000002">
    <property type="protein sequence ID" value="MBA6096444.1"/>
    <property type="molecule type" value="Genomic_DNA"/>
</dbReference>
<dbReference type="AlphaFoldDB" id="A0A7W2KDH2"/>
<dbReference type="Proteomes" id="UP000545074">
    <property type="component" value="Unassembled WGS sequence"/>
</dbReference>
<organism evidence="2 3">
    <name type="scientific">Pseudomonas juntendi</name>
    <dbReference type="NCBI Taxonomy" id="2666183"/>
    <lineage>
        <taxon>Bacteria</taxon>
        <taxon>Pseudomonadati</taxon>
        <taxon>Pseudomonadota</taxon>
        <taxon>Gammaproteobacteria</taxon>
        <taxon>Pseudomonadales</taxon>
        <taxon>Pseudomonadaceae</taxon>
        <taxon>Pseudomonas</taxon>
    </lineage>
</organism>
<reference evidence="2 3" key="1">
    <citation type="submission" date="2020-07" db="EMBL/GenBank/DDBJ databases">
        <title>Diversity of carbapenemase encoding genes among Pseudomonas putida group clinical isolates in a tertiary Brazilian hospital.</title>
        <authorList>
            <person name="Alberto-Lei F."/>
            <person name="Nodari C.S."/>
            <person name="Streling A.P."/>
            <person name="Paulino J.T."/>
            <person name="Bessa-Neto F.O."/>
            <person name="Cayo R."/>
            <person name="Gales A.C."/>
        </authorList>
    </citation>
    <scope>NUCLEOTIDE SEQUENCE [LARGE SCALE GENOMIC DNA]</scope>
    <source>
        <strain evidence="2 3">12815</strain>
    </source>
</reference>
<feature type="region of interest" description="Disordered" evidence="1">
    <location>
        <begin position="276"/>
        <end position="307"/>
    </location>
</feature>
<sequence>MQQVSHGASSNARDGSLVRVLSAGEGLSWVRPTENSIFNLTAQAELPEINFEVKGGEGNDLSWSWSIEWEAKISGLRERARKNSILQTFSQSGSFVTRNNVWLAEFAGEVLGGQLTVSVSNGRESIKRTVNIKGVNPSKEVVAQYVAEMENLVGFDKLLEQETNTKHFINLDGEPIAAFDKGYGITQMTNPAPSYEQVWNWKANILGGSTIYKEKVAAAKKYLGQQGREYTDDQLMHEIFSRWNGGSYHQWDQEAEVWIRKKNLLCDSATGNIGWSMSKDKNEGKTETDLHERDKGKYKDGGKGQSADHPWQYSGVCYADHILKE</sequence>
<evidence type="ECO:0000256" key="1">
    <source>
        <dbReference type="SAM" id="MobiDB-lite"/>
    </source>
</evidence>
<gene>
    <name evidence="2" type="ORF">H4C80_04695</name>
</gene>
<evidence type="ECO:0000313" key="3">
    <source>
        <dbReference type="Proteomes" id="UP000545074"/>
    </source>
</evidence>
<comment type="caution">
    <text evidence="2">The sequence shown here is derived from an EMBL/GenBank/DDBJ whole genome shotgun (WGS) entry which is preliminary data.</text>
</comment>
<protein>
    <submittedName>
        <fullName evidence="2">Uncharacterized protein</fullName>
    </submittedName>
</protein>
<name>A0A7W2KDH2_9PSED</name>
<accession>A0A7W2KDH2</accession>